<accession>A0A5B7I8W1</accession>
<dbReference type="AlphaFoldDB" id="A0A5B7I8W1"/>
<comment type="caution">
    <text evidence="1">The sequence shown here is derived from an EMBL/GenBank/DDBJ whole genome shotgun (WGS) entry which is preliminary data.</text>
</comment>
<proteinExistence type="predicted"/>
<evidence type="ECO:0000313" key="2">
    <source>
        <dbReference type="Proteomes" id="UP000324222"/>
    </source>
</evidence>
<dbReference type="EMBL" id="VSRR010058227">
    <property type="protein sequence ID" value="MPC81861.1"/>
    <property type="molecule type" value="Genomic_DNA"/>
</dbReference>
<protein>
    <submittedName>
        <fullName evidence="1">Uncharacterized protein</fullName>
    </submittedName>
</protein>
<organism evidence="1 2">
    <name type="scientific">Portunus trituberculatus</name>
    <name type="common">Swimming crab</name>
    <name type="synonym">Neptunus trituberculatus</name>
    <dbReference type="NCBI Taxonomy" id="210409"/>
    <lineage>
        <taxon>Eukaryota</taxon>
        <taxon>Metazoa</taxon>
        <taxon>Ecdysozoa</taxon>
        <taxon>Arthropoda</taxon>
        <taxon>Crustacea</taxon>
        <taxon>Multicrustacea</taxon>
        <taxon>Malacostraca</taxon>
        <taxon>Eumalacostraca</taxon>
        <taxon>Eucarida</taxon>
        <taxon>Decapoda</taxon>
        <taxon>Pleocyemata</taxon>
        <taxon>Brachyura</taxon>
        <taxon>Eubrachyura</taxon>
        <taxon>Portunoidea</taxon>
        <taxon>Portunidae</taxon>
        <taxon>Portuninae</taxon>
        <taxon>Portunus</taxon>
    </lineage>
</organism>
<keyword evidence="2" id="KW-1185">Reference proteome</keyword>
<sequence length="28" mass="3303">MAPVTRIWTMKNTASLRLRLSFLPTLVW</sequence>
<gene>
    <name evidence="1" type="ORF">E2C01_076499</name>
</gene>
<reference evidence="1 2" key="1">
    <citation type="submission" date="2019-05" db="EMBL/GenBank/DDBJ databases">
        <title>Another draft genome of Portunus trituberculatus and its Hox gene families provides insights of decapod evolution.</title>
        <authorList>
            <person name="Jeong J.-H."/>
            <person name="Song I."/>
            <person name="Kim S."/>
            <person name="Choi T."/>
            <person name="Kim D."/>
            <person name="Ryu S."/>
            <person name="Kim W."/>
        </authorList>
    </citation>
    <scope>NUCLEOTIDE SEQUENCE [LARGE SCALE GENOMIC DNA]</scope>
    <source>
        <tissue evidence="1">Muscle</tissue>
    </source>
</reference>
<name>A0A5B7I8W1_PORTR</name>
<evidence type="ECO:0000313" key="1">
    <source>
        <dbReference type="EMBL" id="MPC81861.1"/>
    </source>
</evidence>
<dbReference type="Proteomes" id="UP000324222">
    <property type="component" value="Unassembled WGS sequence"/>
</dbReference>